<reference evidence="6 7" key="1">
    <citation type="submission" date="2020-04" db="EMBL/GenBank/DDBJ databases">
        <title>CFH 90308 Microbacterium sp.</title>
        <authorList>
            <person name="Nie G."/>
            <person name="Ming H."/>
            <person name="Xia T."/>
        </authorList>
    </citation>
    <scope>NUCLEOTIDE SEQUENCE [LARGE SCALE GENOMIC DNA]</scope>
    <source>
        <strain evidence="6 7">CFH 90308</strain>
    </source>
</reference>
<evidence type="ECO:0000256" key="2">
    <source>
        <dbReference type="ARBA" id="ARBA00023326"/>
    </source>
</evidence>
<name>A0ABX1K883_9MICO</name>
<dbReference type="InterPro" id="IPR036116">
    <property type="entry name" value="FN3_sf"/>
</dbReference>
<dbReference type="CDD" id="cd00063">
    <property type="entry name" value="FN3"/>
    <property type="match status" value="1"/>
</dbReference>
<protein>
    <submittedName>
        <fullName evidence="6">Fibronectin type III domain-containing protein</fullName>
    </submittedName>
</protein>
<evidence type="ECO:0000256" key="4">
    <source>
        <dbReference type="SAM" id="SignalP"/>
    </source>
</evidence>
<keyword evidence="1" id="KW-0378">Hydrolase</keyword>
<comment type="caution">
    <text evidence="6">The sequence shown here is derived from an EMBL/GenBank/DDBJ whole genome shotgun (WGS) entry which is preliminary data.</text>
</comment>
<accession>A0ABX1K883</accession>
<keyword evidence="7" id="KW-1185">Reference proteome</keyword>
<dbReference type="Proteomes" id="UP001429745">
    <property type="component" value="Unassembled WGS sequence"/>
</dbReference>
<dbReference type="InterPro" id="IPR021109">
    <property type="entry name" value="Peptidase_aspartic_dom_sf"/>
</dbReference>
<feature type="region of interest" description="Disordered" evidence="3">
    <location>
        <begin position="460"/>
        <end position="486"/>
    </location>
</feature>
<keyword evidence="2" id="KW-0119">Carbohydrate metabolism</keyword>
<keyword evidence="1" id="KW-0326">Glycosidase</keyword>
<evidence type="ECO:0000256" key="1">
    <source>
        <dbReference type="ARBA" id="ARBA00023295"/>
    </source>
</evidence>
<evidence type="ECO:0000313" key="7">
    <source>
        <dbReference type="Proteomes" id="UP001429745"/>
    </source>
</evidence>
<evidence type="ECO:0000256" key="3">
    <source>
        <dbReference type="SAM" id="MobiDB-lite"/>
    </source>
</evidence>
<evidence type="ECO:0000259" key="5">
    <source>
        <dbReference type="PROSITE" id="PS50853"/>
    </source>
</evidence>
<dbReference type="Gene3D" id="2.60.40.10">
    <property type="entry name" value="Immunoglobulins"/>
    <property type="match status" value="1"/>
</dbReference>
<dbReference type="SUPFAM" id="SSF49265">
    <property type="entry name" value="Fibronectin type III"/>
    <property type="match status" value="1"/>
</dbReference>
<dbReference type="SMART" id="SM00060">
    <property type="entry name" value="FN3"/>
    <property type="match status" value="1"/>
</dbReference>
<feature type="compositionally biased region" description="Low complexity" evidence="3">
    <location>
        <begin position="460"/>
        <end position="473"/>
    </location>
</feature>
<feature type="chain" id="PRO_5046836172" evidence="4">
    <location>
        <begin position="30"/>
        <end position="526"/>
    </location>
</feature>
<keyword evidence="4" id="KW-0732">Signal</keyword>
<dbReference type="InterPro" id="IPR013783">
    <property type="entry name" value="Ig-like_fold"/>
</dbReference>
<organism evidence="6 7">
    <name type="scientific">Microbacterium salsuginis</name>
    <dbReference type="NCBI Taxonomy" id="2722803"/>
    <lineage>
        <taxon>Bacteria</taxon>
        <taxon>Bacillati</taxon>
        <taxon>Actinomycetota</taxon>
        <taxon>Actinomycetes</taxon>
        <taxon>Micrococcales</taxon>
        <taxon>Microbacteriaceae</taxon>
        <taxon>Microbacterium</taxon>
    </lineage>
</organism>
<dbReference type="Pfam" id="PF00041">
    <property type="entry name" value="fn3"/>
    <property type="match status" value="1"/>
</dbReference>
<gene>
    <name evidence="6" type="ORF">HF576_05190</name>
</gene>
<feature type="signal peptide" evidence="4">
    <location>
        <begin position="1"/>
        <end position="29"/>
    </location>
</feature>
<evidence type="ECO:0000313" key="6">
    <source>
        <dbReference type="EMBL" id="NLP83233.1"/>
    </source>
</evidence>
<keyword evidence="2" id="KW-0624">Polysaccharide degradation</keyword>
<feature type="domain" description="Fibronectin type-III" evidence="5">
    <location>
        <begin position="367"/>
        <end position="468"/>
    </location>
</feature>
<dbReference type="InterPro" id="IPR003961">
    <property type="entry name" value="FN3_dom"/>
</dbReference>
<dbReference type="SUPFAM" id="SSF50630">
    <property type="entry name" value="Acid proteases"/>
    <property type="match status" value="1"/>
</dbReference>
<dbReference type="PROSITE" id="PS50853">
    <property type="entry name" value="FN3"/>
    <property type="match status" value="1"/>
</dbReference>
<sequence>MHGIERARGAVWGVLVACLSLFIVAPSAAAETGDDAAIPEYLDIPVVLIETGGSFLPATYISVNGSDPIFVSVDTGTSGLVLDPGAIQNPATPVVNTDIPAGENYDGTSVRGFLAHATVTIQGVDTEREVAFVNGTECPTACPGAGTGTRGVLGIGPGIQHYPGGDANLIYTAIDQMPGRLDEGFTVDFTGSSPHVRLGPIGEPAPQDTVIQRTQKASEVKPNGQRVFLDPMLCWTITAGPQFAQDCNTTVLDTGQTLGIIHGDEFDPVVDPSTAPPIPGSGIQLEGWVKTGATVAWSVSPTTEPFAGVTQADALPIRYGQFTIAPNMNPADAIFNAGNHFYTQHVVGFNSVSGGVVIGPVAGLPPTPGSVVAHIADGGAVTVRWADGESHTGGVTGAAATEPITGFVVSAIQSDGTVVQSSQAAADARDLTLAGLSSGASYRFRVAAVNAVGLGRAAESEPVALPASPASPSGTGGRSELAASGGSPSGILTAAVLLAAGAAAAGLGRARVRAASAGTEVRTDAS</sequence>
<proteinExistence type="predicted"/>
<dbReference type="EMBL" id="JABACI010000001">
    <property type="protein sequence ID" value="NLP83233.1"/>
    <property type="molecule type" value="Genomic_DNA"/>
</dbReference>
<dbReference type="RefSeq" id="WP_168911665.1">
    <property type="nucleotide sequence ID" value="NZ_JABACI010000001.1"/>
</dbReference>